<protein>
    <submittedName>
        <fullName evidence="3">UPF0716 protein FxsA</fullName>
    </submittedName>
</protein>
<dbReference type="Pfam" id="PF04186">
    <property type="entry name" value="FxsA"/>
    <property type="match status" value="1"/>
</dbReference>
<keyword evidence="2" id="KW-1133">Transmembrane helix</keyword>
<feature type="region of interest" description="Disordered" evidence="1">
    <location>
        <begin position="122"/>
        <end position="146"/>
    </location>
</feature>
<evidence type="ECO:0000256" key="2">
    <source>
        <dbReference type="SAM" id="Phobius"/>
    </source>
</evidence>
<name>A0A4R7B9R4_9NEIS</name>
<evidence type="ECO:0000313" key="3">
    <source>
        <dbReference type="EMBL" id="TDR80347.1"/>
    </source>
</evidence>
<reference evidence="3 4" key="1">
    <citation type="submission" date="2019-03" db="EMBL/GenBank/DDBJ databases">
        <title>Genomic Encyclopedia of Type Strains, Phase III (KMG-III): the genomes of soil and plant-associated and newly described type strains.</title>
        <authorList>
            <person name="Whitman W."/>
        </authorList>
    </citation>
    <scope>NUCLEOTIDE SEQUENCE [LARGE SCALE GENOMIC DNA]</scope>
    <source>
        <strain evidence="3 4">CECT 8976</strain>
    </source>
</reference>
<dbReference type="GO" id="GO:0016020">
    <property type="term" value="C:membrane"/>
    <property type="evidence" value="ECO:0007669"/>
    <property type="project" value="InterPro"/>
</dbReference>
<keyword evidence="4" id="KW-1185">Reference proteome</keyword>
<comment type="caution">
    <text evidence="3">The sequence shown here is derived from an EMBL/GenBank/DDBJ whole genome shotgun (WGS) entry which is preliminary data.</text>
</comment>
<dbReference type="OrthoDB" id="8607010at2"/>
<dbReference type="Proteomes" id="UP000295611">
    <property type="component" value="Unassembled WGS sequence"/>
</dbReference>
<dbReference type="NCBIfam" id="NF008528">
    <property type="entry name" value="PRK11463.1-2"/>
    <property type="match status" value="1"/>
</dbReference>
<feature type="transmembrane region" description="Helical" evidence="2">
    <location>
        <begin position="79"/>
        <end position="102"/>
    </location>
</feature>
<dbReference type="EMBL" id="SNZP01000005">
    <property type="protein sequence ID" value="TDR80347.1"/>
    <property type="molecule type" value="Genomic_DNA"/>
</dbReference>
<keyword evidence="2" id="KW-0472">Membrane</keyword>
<feature type="compositionally biased region" description="Basic and acidic residues" evidence="1">
    <location>
        <begin position="126"/>
        <end position="146"/>
    </location>
</feature>
<keyword evidence="2" id="KW-0812">Transmembrane</keyword>
<sequence length="146" mass="16115">MPIVFFVLLLPVIEILLLASLASHIGLFATLLYLLLSALLGSWMLRHQKVGALLTLGSLLRNGEGISIYSLLWPLRYSLAGVLFIIPGVLSEIVGIVLLLPLKGPRVNLGAKPTAHPMDEEVIEGEFQRVDTPSERLEHDSRDEQR</sequence>
<organism evidence="3 4">
    <name type="scientific">Paludibacterium purpuratum</name>
    <dbReference type="NCBI Taxonomy" id="1144873"/>
    <lineage>
        <taxon>Bacteria</taxon>
        <taxon>Pseudomonadati</taxon>
        <taxon>Pseudomonadota</taxon>
        <taxon>Betaproteobacteria</taxon>
        <taxon>Neisseriales</taxon>
        <taxon>Chromobacteriaceae</taxon>
        <taxon>Paludibacterium</taxon>
    </lineage>
</organism>
<dbReference type="PANTHER" id="PTHR35335:SF1">
    <property type="entry name" value="UPF0716 PROTEIN FXSA"/>
    <property type="match status" value="1"/>
</dbReference>
<dbReference type="InterPro" id="IPR007313">
    <property type="entry name" value="FxsA"/>
</dbReference>
<feature type="transmembrane region" description="Helical" evidence="2">
    <location>
        <begin position="52"/>
        <end position="73"/>
    </location>
</feature>
<accession>A0A4R7B9R4</accession>
<dbReference type="RefSeq" id="WP_133679865.1">
    <property type="nucleotide sequence ID" value="NZ_SNZP01000005.1"/>
</dbReference>
<dbReference type="AlphaFoldDB" id="A0A4R7B9R4"/>
<feature type="transmembrane region" description="Helical" evidence="2">
    <location>
        <begin position="25"/>
        <end position="45"/>
    </location>
</feature>
<evidence type="ECO:0000256" key="1">
    <source>
        <dbReference type="SAM" id="MobiDB-lite"/>
    </source>
</evidence>
<dbReference type="PANTHER" id="PTHR35335">
    <property type="entry name" value="UPF0716 PROTEIN FXSA"/>
    <property type="match status" value="1"/>
</dbReference>
<proteinExistence type="predicted"/>
<gene>
    <name evidence="3" type="ORF">DFP86_105216</name>
</gene>
<evidence type="ECO:0000313" key="4">
    <source>
        <dbReference type="Proteomes" id="UP000295611"/>
    </source>
</evidence>